<keyword evidence="2" id="KW-1185">Reference proteome</keyword>
<evidence type="ECO:0000313" key="1">
    <source>
        <dbReference type="EMBL" id="MDR7211811.1"/>
    </source>
</evidence>
<dbReference type="RefSeq" id="WP_310283183.1">
    <property type="nucleotide sequence ID" value="NZ_JAVDWQ010000015.1"/>
</dbReference>
<gene>
    <name evidence="1" type="ORF">J2W48_003768</name>
</gene>
<sequence length="1001" mass="117938">MSEFYKILKNRRLDFHSGQPVWKYTISDLEFNQLKESFKIVQRLSQLNPKDCAIYYAEWWKRIFDGGYPSKDEIFNSLCFHNLCFDANDFYESAKKGGILLNYKWIKIQNTHYLKTLLLQGGLPLKHIQNNRGKYRDFLLKIIHLNPNSIEDFSTNTELTGLLAKSSQNEIIYSSCLEIVRAVLDNDENELLSFRANADLKQITEELIIERDKVRKKNNAIKFKWNFNFKSNTFFLNTAITSKIGFEELNYILDDQIIDCQNEYKLFIGAELIAKLTKRNNETYKVIQFKDFVSFKEDFEPEIYVIDIHDKICNANHLLYSRLNLDFPTLWTPSNNENFVLEKSRHTNNDYGYVLSNNVFLIDGKFEEKSEIEINTISFSIIKFQDEIKLKKPDGNTFRFKTSTDNIFDWSILCEKPKWLIRSNLNIVKNNLIIRVYDNNGQRINNPNIEWKLVNRSVWNSIHTKLELGTLDVKISHDGIDEFERVFNIGDLLLSTNSDHNHPQILVNNGSFVLEIYKSDFHNFSINQNTVTFKITNPSKFPSSIKTRIRVNNQSLGMITEVISPFQGIILVDQDENIIEEDKIFLDKIKGWRLIANCHGKEYEIRVSNHKNPEIVVSKKIEKKVKPLFEFYDTFKSLFQLYNIIDSDNFLKMEIFELLPNNKNKKIKTYSIKQFSETIKWEVNKENVIKFYEIDSVDISNSVYALPLDCDLKYIDKIEIKKHLDFYSIDATYANKFILFSDKNSNFKIKPEFISVNPENELTTIEDRNNRIINYSKQLLEEDFTGDVWNKFWVYYYLCKENDLPFATFDIIKAITSSSELAAKAFAFLSLRFDIGEYKFSGNDFVELENDLGLSFHWVEQSDWENICQINPKIFEALAVMLNFKWNKLSLCLLQKTKNSNFVFNAELNNVRERLGERVLSQLPFYDIENDRNKYVKPIPQKQWNEQVNILVIAPLTVASSISGRNTGLWHINGDNFRRRIKYVEDLDKKWYEESLIYYLN</sequence>
<evidence type="ECO:0000313" key="2">
    <source>
        <dbReference type="Proteomes" id="UP001269081"/>
    </source>
</evidence>
<organism evidence="1 2">
    <name type="scientific">Flavobacterium piscis</name>
    <dbReference type="NCBI Taxonomy" id="1114874"/>
    <lineage>
        <taxon>Bacteria</taxon>
        <taxon>Pseudomonadati</taxon>
        <taxon>Bacteroidota</taxon>
        <taxon>Flavobacteriia</taxon>
        <taxon>Flavobacteriales</taxon>
        <taxon>Flavobacteriaceae</taxon>
        <taxon>Flavobacterium</taxon>
    </lineage>
</organism>
<name>A0ABU1YE49_9FLAO</name>
<proteinExistence type="predicted"/>
<accession>A0ABU1YE49</accession>
<dbReference type="Proteomes" id="UP001269081">
    <property type="component" value="Unassembled WGS sequence"/>
</dbReference>
<comment type="caution">
    <text evidence="1">The sequence shown here is derived from an EMBL/GenBank/DDBJ whole genome shotgun (WGS) entry which is preliminary data.</text>
</comment>
<protein>
    <submittedName>
        <fullName evidence="1">Uncharacterized protein</fullName>
    </submittedName>
</protein>
<dbReference type="EMBL" id="JAVDWQ010000015">
    <property type="protein sequence ID" value="MDR7211811.1"/>
    <property type="molecule type" value="Genomic_DNA"/>
</dbReference>
<reference evidence="1 2" key="1">
    <citation type="submission" date="2023-07" db="EMBL/GenBank/DDBJ databases">
        <title>Sorghum-associated microbial communities from plants grown in Nebraska, USA.</title>
        <authorList>
            <person name="Schachtman D."/>
        </authorList>
    </citation>
    <scope>NUCLEOTIDE SEQUENCE [LARGE SCALE GENOMIC DNA]</scope>
    <source>
        <strain evidence="1 2">4129</strain>
    </source>
</reference>